<gene>
    <name evidence="2" type="ORF">Ahy_B04g071971</name>
</gene>
<protein>
    <recommendedName>
        <fullName evidence="4">Knottin scorpion toxin-like domain-containing protein</fullName>
    </recommendedName>
</protein>
<dbReference type="AlphaFoldDB" id="A0A444ZMB8"/>
<dbReference type="Proteomes" id="UP000289738">
    <property type="component" value="Chromosome B04"/>
</dbReference>
<evidence type="ECO:0000256" key="1">
    <source>
        <dbReference type="SAM" id="SignalP"/>
    </source>
</evidence>
<name>A0A444ZMB8_ARAHY</name>
<evidence type="ECO:0000313" key="2">
    <source>
        <dbReference type="EMBL" id="RYR15245.1"/>
    </source>
</evidence>
<keyword evidence="1" id="KW-0732">Signal</keyword>
<dbReference type="EMBL" id="SDMP01000014">
    <property type="protein sequence ID" value="RYR15245.1"/>
    <property type="molecule type" value="Genomic_DNA"/>
</dbReference>
<evidence type="ECO:0008006" key="4">
    <source>
        <dbReference type="Google" id="ProtNLM"/>
    </source>
</evidence>
<feature type="signal peptide" evidence="1">
    <location>
        <begin position="1"/>
        <end position="19"/>
    </location>
</feature>
<comment type="caution">
    <text evidence="2">The sequence shown here is derived from an EMBL/GenBank/DDBJ whole genome shotgun (WGS) entry which is preliminary data.</text>
</comment>
<evidence type="ECO:0000313" key="3">
    <source>
        <dbReference type="Proteomes" id="UP000289738"/>
    </source>
</evidence>
<accession>A0A444ZMB8</accession>
<keyword evidence="3" id="KW-1185">Reference proteome</keyword>
<dbReference type="Gramene" id="arahy.Tifrunner.gnm2.ann2.Ah14g398300.1">
    <property type="protein sequence ID" value="arahy.Tifrunner.gnm2.ann2.Ah14g398300.1-CDS"/>
    <property type="gene ID" value="arahy.Tifrunner.gnm2.ann2.Ah14g398300"/>
</dbReference>
<proteinExistence type="predicted"/>
<sequence>MKAFTCVLVILLVFSIGIGNERLMKVTEAASNHCSQTQPDAKCVASQCDASCKKRYGNLASGYCNRDKCLCIHSIPCQDL</sequence>
<reference evidence="2 3" key="1">
    <citation type="submission" date="2019-01" db="EMBL/GenBank/DDBJ databases">
        <title>Sequencing of cultivated peanut Arachis hypogaea provides insights into genome evolution and oil improvement.</title>
        <authorList>
            <person name="Chen X."/>
        </authorList>
    </citation>
    <scope>NUCLEOTIDE SEQUENCE [LARGE SCALE GENOMIC DNA]</scope>
    <source>
        <strain evidence="3">cv. Fuhuasheng</strain>
        <tissue evidence="2">Leaves</tissue>
    </source>
</reference>
<feature type="chain" id="PRO_5019113608" description="Knottin scorpion toxin-like domain-containing protein" evidence="1">
    <location>
        <begin position="20"/>
        <end position="80"/>
    </location>
</feature>
<organism evidence="2 3">
    <name type="scientific">Arachis hypogaea</name>
    <name type="common">Peanut</name>
    <dbReference type="NCBI Taxonomy" id="3818"/>
    <lineage>
        <taxon>Eukaryota</taxon>
        <taxon>Viridiplantae</taxon>
        <taxon>Streptophyta</taxon>
        <taxon>Embryophyta</taxon>
        <taxon>Tracheophyta</taxon>
        <taxon>Spermatophyta</taxon>
        <taxon>Magnoliopsida</taxon>
        <taxon>eudicotyledons</taxon>
        <taxon>Gunneridae</taxon>
        <taxon>Pentapetalae</taxon>
        <taxon>rosids</taxon>
        <taxon>fabids</taxon>
        <taxon>Fabales</taxon>
        <taxon>Fabaceae</taxon>
        <taxon>Papilionoideae</taxon>
        <taxon>50 kb inversion clade</taxon>
        <taxon>dalbergioids sensu lato</taxon>
        <taxon>Dalbergieae</taxon>
        <taxon>Pterocarpus clade</taxon>
        <taxon>Arachis</taxon>
    </lineage>
</organism>